<reference evidence="9" key="1">
    <citation type="submission" date="2021-03" db="EMBL/GenBank/DDBJ databases">
        <title>Plesiomonas shigelloides zfcc0051, isolated from zebrafish feces.</title>
        <authorList>
            <person name="Vanderhoek Z."/>
            <person name="Gaulke C."/>
        </authorList>
    </citation>
    <scope>NUCLEOTIDE SEQUENCE</scope>
    <source>
        <strain evidence="9">Zfcc0051</strain>
    </source>
</reference>
<dbReference type="InterPro" id="IPR019503">
    <property type="entry name" value="Peptidase_M66_dom"/>
</dbReference>
<dbReference type="RefSeq" id="WP_207541385.1">
    <property type="nucleotide sequence ID" value="NZ_JAFNAA010000001.1"/>
</dbReference>
<dbReference type="SUPFAM" id="SSF51055">
    <property type="entry name" value="Carbohydrate binding domain"/>
    <property type="match status" value="1"/>
</dbReference>
<dbReference type="Pfam" id="PF10462">
    <property type="entry name" value="Peptidase_M66"/>
    <property type="match status" value="1"/>
</dbReference>
<comment type="cofactor">
    <cofactor evidence="6">
        <name>Zn(2+)</name>
        <dbReference type="ChEBI" id="CHEBI:29105"/>
    </cofactor>
    <text evidence="6">Binds 1 zinc ion per subunit.</text>
</comment>
<dbReference type="SMART" id="SM00495">
    <property type="entry name" value="ChtBD3"/>
    <property type="match status" value="2"/>
</dbReference>
<evidence type="ECO:0000256" key="3">
    <source>
        <dbReference type="ARBA" id="ARBA00022801"/>
    </source>
</evidence>
<dbReference type="GO" id="GO:0046872">
    <property type="term" value="F:metal ion binding"/>
    <property type="evidence" value="ECO:0007669"/>
    <property type="project" value="UniProtKB-UniRule"/>
</dbReference>
<dbReference type="InterPro" id="IPR022218">
    <property type="entry name" value="TagA_dom"/>
</dbReference>
<feature type="binding site" evidence="6">
    <location>
        <position position="437"/>
    </location>
    <ligand>
        <name>Zn(2+)</name>
        <dbReference type="ChEBI" id="CHEBI:29105"/>
        <note>catalytic</note>
    </ligand>
</feature>
<keyword evidence="7" id="KW-0732">Signal</keyword>
<evidence type="ECO:0000256" key="7">
    <source>
        <dbReference type="SAM" id="SignalP"/>
    </source>
</evidence>
<dbReference type="GO" id="GO:0030246">
    <property type="term" value="F:carbohydrate binding"/>
    <property type="evidence" value="ECO:0007669"/>
    <property type="project" value="InterPro"/>
</dbReference>
<evidence type="ECO:0000256" key="2">
    <source>
        <dbReference type="ARBA" id="ARBA00022723"/>
    </source>
</evidence>
<feature type="active site" evidence="6">
    <location>
        <position position="434"/>
    </location>
</feature>
<name>A0A8I1W2H3_PLESH</name>
<dbReference type="CDD" id="cd12214">
    <property type="entry name" value="ChiA1_BD"/>
    <property type="match status" value="1"/>
</dbReference>
<gene>
    <name evidence="9" type="ORF">J2R62_00345</name>
</gene>
<evidence type="ECO:0000256" key="1">
    <source>
        <dbReference type="ARBA" id="ARBA00022670"/>
    </source>
</evidence>
<sequence length="1017" mass="110793">MEMSYLSCLIAASLVTAALPVSANDTSPLYFNSIQPKNDLVGKLEAKVQFAQSQILPSKALEGDRQPILTSLRKSLILVQPLQPDAVTPMFVDARDSSGTLLGTVTLAPPSALPETVYHLPGVPAGGVNFTPESGETRVINSSAELAKLDDKNGAFLKERLATSALVEIQTADGRWVRDIYLPQGAELEGKMVRMRSRAGYNSNLYYGERKVTVSNGQTIAFKYANGQWFREGELENNRLSYAPDTWSGELPAEWIVPGLTLSVRQGNLTGELTDIPVGAPGELLLHTIDIGMLVEPRDRFSFAKDFDAQREYFQTLPARRMVVNQYAPLYLPEVMLPNGTLLTDFDPSDGGWHGGTMRQRIGKELISHGIDNANYGINSSAGEGEGSHPFVVAQLAAHNSRGKYANGVQVHGGSGGGGIVTLDNSLGNEFSHEVGHNFGLGHYVDGFRGSVHRSADQINSTWGWDSDKLRFIPNFFPRQNQAETCLDGQCQLPFDGRQFGKDAMAGGEPFSAANRFTLYTPNSAALIQRFFASKAVFDSQSPTGFSKWNADTARMEPYQHTVEGLETVNAPVDNLSAENLAQLLSEYELVKIGMWNGHWARNIYMPAASSENRGRSISIDHRAGYNSHLFINGSEILVSNGYKKTFTSDGQRWQERAEVNTRVARQPQRFEIPVTTLVGYYDPQARLQSYIYPALHAAYGFTYPDDSATLSSNDCQLQVETRDSVLRFKLLNHRASSAVMNKFHINVPSDSQPSKARVVCNNRTLSETALSAAPTDLVYTINGKLPETDGGGECSNAWRAEATYVGGDLARHNGKSWRAEWWTQGEEPGTTGEWGVWRLQGDSDCSGGVTPPPVTGSSDFTLSNLDSHYTLVNGQVSIRLNLTTQNPVQIAASLQQNGQRFGEVSAQVNGNSALTLAVSNASAGSYELVIEGKAEGQQPVVQRHTVTLSEDNQGGGSEGDYPAYVAGNSYQAGDRVSNSGANYECKPWPYSGWCGLSPAHYAPGTGSAWSDAWQRL</sequence>
<dbReference type="SUPFAM" id="SSF55486">
    <property type="entry name" value="Metalloproteases ('zincins'), catalytic domain"/>
    <property type="match status" value="1"/>
</dbReference>
<keyword evidence="5 6" id="KW-0482">Metalloprotease</keyword>
<dbReference type="Gene3D" id="2.60.120.1230">
    <property type="match status" value="2"/>
</dbReference>
<dbReference type="Pfam" id="PF12561">
    <property type="entry name" value="TagA"/>
    <property type="match status" value="1"/>
</dbReference>
<feature type="binding site" evidence="6">
    <location>
        <position position="443"/>
    </location>
    <ligand>
        <name>Zn(2+)</name>
        <dbReference type="ChEBI" id="CHEBI:29105"/>
        <note>catalytic</note>
    </ligand>
</feature>
<feature type="signal peptide" evidence="7">
    <location>
        <begin position="1"/>
        <end position="23"/>
    </location>
</feature>
<dbReference type="Proteomes" id="UP000664658">
    <property type="component" value="Unassembled WGS sequence"/>
</dbReference>
<accession>A0A8I1W2H3</accession>
<dbReference type="AlphaFoldDB" id="A0A8I1W2H3"/>
<dbReference type="InterPro" id="IPR048990">
    <property type="entry name" value="StcE_b-sandwich"/>
</dbReference>
<dbReference type="GO" id="GO:0005576">
    <property type="term" value="C:extracellular region"/>
    <property type="evidence" value="ECO:0007669"/>
    <property type="project" value="InterPro"/>
</dbReference>
<organism evidence="9 10">
    <name type="scientific">Plesiomonas shigelloides</name>
    <name type="common">Aeromonas shigelloides</name>
    <dbReference type="NCBI Taxonomy" id="703"/>
    <lineage>
        <taxon>Bacteria</taxon>
        <taxon>Pseudomonadati</taxon>
        <taxon>Pseudomonadota</taxon>
        <taxon>Gammaproteobacteria</taxon>
        <taxon>Enterobacterales</taxon>
        <taxon>Enterobacteriaceae</taxon>
        <taxon>Plesiomonas</taxon>
    </lineage>
</organism>
<evidence type="ECO:0000313" key="10">
    <source>
        <dbReference type="Proteomes" id="UP000664658"/>
    </source>
</evidence>
<dbReference type="InterPro" id="IPR003610">
    <property type="entry name" value="CBM5/12"/>
</dbReference>
<keyword evidence="1 6" id="KW-0645">Protease</keyword>
<dbReference type="GO" id="GO:0005975">
    <property type="term" value="P:carbohydrate metabolic process"/>
    <property type="evidence" value="ECO:0007669"/>
    <property type="project" value="InterPro"/>
</dbReference>
<evidence type="ECO:0000256" key="6">
    <source>
        <dbReference type="PROSITE-ProRule" id="PRU01031"/>
    </source>
</evidence>
<protein>
    <submittedName>
        <fullName evidence="9">Peptidase M66</fullName>
    </submittedName>
</protein>
<dbReference type="EMBL" id="JAFNAA010000001">
    <property type="protein sequence ID" value="MBO1106682.1"/>
    <property type="molecule type" value="Genomic_DNA"/>
</dbReference>
<keyword evidence="4 6" id="KW-0862">Zinc</keyword>
<dbReference type="GO" id="GO:0006508">
    <property type="term" value="P:proteolysis"/>
    <property type="evidence" value="ECO:0007669"/>
    <property type="project" value="UniProtKB-UniRule"/>
</dbReference>
<comment type="caution">
    <text evidence="9">The sequence shown here is derived from an EMBL/GenBank/DDBJ whole genome shotgun (WGS) entry which is preliminary data.</text>
</comment>
<proteinExistence type="predicted"/>
<dbReference type="InterPro" id="IPR036573">
    <property type="entry name" value="CBM_sf_5/12"/>
</dbReference>
<keyword evidence="2 6" id="KW-0479">Metal-binding</keyword>
<dbReference type="Pfam" id="PF02839">
    <property type="entry name" value="CBM_5_12"/>
    <property type="match status" value="1"/>
</dbReference>
<dbReference type="Gene3D" id="2.60.40.2550">
    <property type="match status" value="1"/>
</dbReference>
<keyword evidence="3 6" id="KW-0378">Hydrolase</keyword>
<feature type="chain" id="PRO_5034658138" evidence="7">
    <location>
        <begin position="24"/>
        <end position="1017"/>
    </location>
</feature>
<dbReference type="PANTHER" id="PTHR39540">
    <property type="match status" value="1"/>
</dbReference>
<feature type="binding site" evidence="6">
    <location>
        <position position="433"/>
    </location>
    <ligand>
        <name>Zn(2+)</name>
        <dbReference type="ChEBI" id="CHEBI:29105"/>
        <note>catalytic</note>
    </ligand>
</feature>
<evidence type="ECO:0000259" key="8">
    <source>
        <dbReference type="PROSITE" id="PS51694"/>
    </source>
</evidence>
<dbReference type="Gene3D" id="2.10.10.20">
    <property type="entry name" value="Carbohydrate-binding module superfamily 5/12"/>
    <property type="match status" value="1"/>
</dbReference>
<dbReference type="PROSITE" id="PS51694">
    <property type="entry name" value="PEPTIDASE_M66"/>
    <property type="match status" value="1"/>
</dbReference>
<feature type="domain" description="Peptidase M66" evidence="8">
    <location>
        <begin position="283"/>
        <end position="538"/>
    </location>
</feature>
<dbReference type="PANTHER" id="PTHR39540:SF1">
    <property type="entry name" value="DICTOMALLEIN-1-RELATED"/>
    <property type="match status" value="1"/>
</dbReference>
<evidence type="ECO:0000256" key="4">
    <source>
        <dbReference type="ARBA" id="ARBA00022833"/>
    </source>
</evidence>
<evidence type="ECO:0000313" key="9">
    <source>
        <dbReference type="EMBL" id="MBO1106682.1"/>
    </source>
</evidence>
<dbReference type="Pfam" id="PF20944">
    <property type="entry name" value="StcE_b-sandwich"/>
    <property type="match status" value="2"/>
</dbReference>
<dbReference type="CDD" id="cd12215">
    <property type="entry name" value="ChiC_BD"/>
    <property type="match status" value="1"/>
</dbReference>
<dbReference type="GO" id="GO:0004222">
    <property type="term" value="F:metalloendopeptidase activity"/>
    <property type="evidence" value="ECO:0007669"/>
    <property type="project" value="UniProtKB-UniRule"/>
</dbReference>
<dbReference type="GO" id="GO:0004553">
    <property type="term" value="F:hydrolase activity, hydrolyzing O-glycosyl compounds"/>
    <property type="evidence" value="ECO:0007669"/>
    <property type="project" value="InterPro"/>
</dbReference>
<dbReference type="InterPro" id="IPR051256">
    <property type="entry name" value="Dictomallein"/>
</dbReference>
<evidence type="ECO:0000256" key="5">
    <source>
        <dbReference type="ARBA" id="ARBA00023049"/>
    </source>
</evidence>